<dbReference type="GO" id="GO:0000049">
    <property type="term" value="F:tRNA binding"/>
    <property type="evidence" value="ECO:0007669"/>
    <property type="project" value="UniProtKB-UniRule"/>
</dbReference>
<keyword evidence="2 4" id="KW-0378">Hydrolase</keyword>
<dbReference type="PANTHER" id="PTHR17224:SF1">
    <property type="entry name" value="PEPTIDYL-TRNA HYDROLASE"/>
    <property type="match status" value="1"/>
</dbReference>
<comment type="subunit">
    <text evidence="4">Monomer.</text>
</comment>
<proteinExistence type="inferred from homology"/>
<evidence type="ECO:0000256" key="1">
    <source>
        <dbReference type="ARBA" id="ARBA00022555"/>
    </source>
</evidence>
<dbReference type="HAMAP" id="MF_00083">
    <property type="entry name" value="Pept_tRNA_hydro_bact"/>
    <property type="match status" value="1"/>
</dbReference>
<gene>
    <name evidence="4" type="primary">pth</name>
    <name evidence="5" type="ordered locus">G5S_0086</name>
</gene>
<comment type="catalytic activity">
    <reaction evidence="4">
        <text>an N-acyl-L-alpha-aminoacyl-tRNA + H2O = an N-acyl-L-amino acid + a tRNA + H(+)</text>
        <dbReference type="Rhea" id="RHEA:54448"/>
        <dbReference type="Rhea" id="RHEA-COMP:10123"/>
        <dbReference type="Rhea" id="RHEA-COMP:13883"/>
        <dbReference type="ChEBI" id="CHEBI:15377"/>
        <dbReference type="ChEBI" id="CHEBI:15378"/>
        <dbReference type="ChEBI" id="CHEBI:59874"/>
        <dbReference type="ChEBI" id="CHEBI:78442"/>
        <dbReference type="ChEBI" id="CHEBI:138191"/>
        <dbReference type="EC" id="3.1.1.29"/>
    </reaction>
</comment>
<feature type="binding site" evidence="4">
    <location>
        <position position="70"/>
    </location>
    <ligand>
        <name>tRNA</name>
        <dbReference type="ChEBI" id="CHEBI:17843"/>
    </ligand>
</feature>
<evidence type="ECO:0000256" key="3">
    <source>
        <dbReference type="ARBA" id="ARBA00022884"/>
    </source>
</evidence>
<reference evidence="5 6" key="1">
    <citation type="journal article" date="2011" name="J. Bacteriol.">
        <title>Genome sequence of the obligate intracellular animal pathogen Chlamydia pecorum E58.</title>
        <authorList>
            <person name="Mojica S."/>
            <person name="Huot Creasy H."/>
            <person name="Daugherty S."/>
            <person name="Read T.D."/>
            <person name="Kim T."/>
            <person name="Kaltenboeck B."/>
            <person name="Bavoil P."/>
            <person name="Myers G.S."/>
        </authorList>
    </citation>
    <scope>NUCLEOTIDE SEQUENCE [LARGE SCALE GENOMIC DNA]</scope>
    <source>
        <strain evidence="5 6">E58</strain>
    </source>
</reference>
<name>A0AA34RCE2_CHLPE</name>
<feature type="binding site" evidence="4">
    <location>
        <position position="72"/>
    </location>
    <ligand>
        <name>tRNA</name>
        <dbReference type="ChEBI" id="CHEBI:17843"/>
    </ligand>
</feature>
<feature type="site" description="Discriminates between blocked and unblocked aminoacyl-tRNA" evidence="4">
    <location>
        <position position="11"/>
    </location>
</feature>
<evidence type="ECO:0000313" key="6">
    <source>
        <dbReference type="Proteomes" id="UP000008305"/>
    </source>
</evidence>
<evidence type="ECO:0000256" key="4">
    <source>
        <dbReference type="HAMAP-Rule" id="MF_00083"/>
    </source>
</evidence>
<dbReference type="Pfam" id="PF01195">
    <property type="entry name" value="Pept_tRNA_hydro"/>
    <property type="match status" value="1"/>
</dbReference>
<keyword evidence="6" id="KW-1185">Reference proteome</keyword>
<dbReference type="InterPro" id="IPR036416">
    <property type="entry name" value="Pept_tRNA_hydro_sf"/>
</dbReference>
<feature type="binding site" evidence="4">
    <location>
        <position position="16"/>
    </location>
    <ligand>
        <name>tRNA</name>
        <dbReference type="ChEBI" id="CHEBI:17843"/>
    </ligand>
</feature>
<protein>
    <recommendedName>
        <fullName evidence="4">Peptidyl-tRNA hydrolase</fullName>
        <shortName evidence="4">Pth</shortName>
        <ecNumber evidence="4">3.1.1.29</ecNumber>
    </recommendedName>
</protein>
<comment type="function">
    <text evidence="4">Hydrolyzes ribosome-free peptidyl-tRNAs (with 1 or more amino acids incorporated), which drop off the ribosome during protein synthesis, or as a result of ribosome stalling.</text>
</comment>
<dbReference type="NCBIfam" id="TIGR00447">
    <property type="entry name" value="pth"/>
    <property type="match status" value="1"/>
</dbReference>
<comment type="similarity">
    <text evidence="4">Belongs to the PTH family.</text>
</comment>
<dbReference type="GO" id="GO:0004045">
    <property type="term" value="F:peptidyl-tRNA hydrolase activity"/>
    <property type="evidence" value="ECO:0007669"/>
    <property type="project" value="UniProtKB-UniRule"/>
</dbReference>
<dbReference type="GO" id="GO:0072344">
    <property type="term" value="P:rescue of stalled ribosome"/>
    <property type="evidence" value="ECO:0007669"/>
    <property type="project" value="UniProtKB-UniRule"/>
</dbReference>
<dbReference type="EMBL" id="CP002608">
    <property type="protein sequence ID" value="AEB41116.1"/>
    <property type="molecule type" value="Genomic_DNA"/>
</dbReference>
<dbReference type="KEGG" id="cpm:G5S_0086"/>
<accession>A0AA34RCE2</accession>
<evidence type="ECO:0000256" key="2">
    <source>
        <dbReference type="ARBA" id="ARBA00022801"/>
    </source>
</evidence>
<dbReference type="Proteomes" id="UP000008305">
    <property type="component" value="Chromosome"/>
</dbReference>
<dbReference type="Gene3D" id="3.40.50.1470">
    <property type="entry name" value="Peptidyl-tRNA hydrolase"/>
    <property type="match status" value="1"/>
</dbReference>
<comment type="subcellular location">
    <subcellularLocation>
        <location evidence="4">Cytoplasm</location>
    </subcellularLocation>
</comment>
<dbReference type="EC" id="3.1.1.29" evidence="4"/>
<organism evidence="5 6">
    <name type="scientific">Chlamydia pecorum (strain ATCC VR-628 / DSM 29919 / E58)</name>
    <name type="common">Chlamydophila pecorum</name>
    <dbReference type="NCBI Taxonomy" id="331635"/>
    <lineage>
        <taxon>Bacteria</taxon>
        <taxon>Pseudomonadati</taxon>
        <taxon>Chlamydiota</taxon>
        <taxon>Chlamydiia</taxon>
        <taxon>Chlamydiales</taxon>
        <taxon>Chlamydiaceae</taxon>
        <taxon>Chlamydia/Chlamydophila group</taxon>
        <taxon>Chlamydia</taxon>
    </lineage>
</organism>
<dbReference type="CDD" id="cd00462">
    <property type="entry name" value="PTH"/>
    <property type="match status" value="1"/>
</dbReference>
<keyword evidence="4" id="KW-0963">Cytoplasm</keyword>
<evidence type="ECO:0000313" key="5">
    <source>
        <dbReference type="EMBL" id="AEB41116.1"/>
    </source>
</evidence>
<keyword evidence="3 4" id="KW-0694">RNA-binding</keyword>
<dbReference type="AlphaFoldDB" id="A0AA34RCE2"/>
<keyword evidence="1 4" id="KW-0820">tRNA-binding</keyword>
<sequence>MMVRLVVAIGNPGKAYNFSRHNVGFLLAEWLVRELGGPAFKPFSKCVSLMTKVDSPSTSESLVFIKPETYVNLSGKAVLAAKKFFSLSPEHILVLADDVNRDFGDVRLRYQAGSGGHKGIKSIVASLGSNLFWQLRLGVGRPDNRAVGLSDFVLGDFSCEEKEQLPACFAQAGTLFQQWCVGAESA</sequence>
<feature type="active site" description="Proton acceptor" evidence="4">
    <location>
        <position position="21"/>
    </location>
</feature>
<comment type="caution">
    <text evidence="4">Lacks conserved residue(s) required for the propagation of feature annotation.</text>
</comment>
<dbReference type="GO" id="GO:0005737">
    <property type="term" value="C:cytoplasm"/>
    <property type="evidence" value="ECO:0007669"/>
    <property type="project" value="UniProtKB-SubCell"/>
</dbReference>
<dbReference type="SUPFAM" id="SSF53178">
    <property type="entry name" value="Peptidyl-tRNA hydrolase-like"/>
    <property type="match status" value="1"/>
</dbReference>
<feature type="site" description="Stabilizes the basic form of H active site to accept a proton" evidence="4">
    <location>
        <position position="97"/>
    </location>
</feature>
<dbReference type="GO" id="GO:0006515">
    <property type="term" value="P:protein quality control for misfolded or incompletely synthesized proteins"/>
    <property type="evidence" value="ECO:0007669"/>
    <property type="project" value="UniProtKB-UniRule"/>
</dbReference>
<comment type="function">
    <text evidence="4">Catalyzes the release of premature peptidyl moieties from peptidyl-tRNA molecules trapped in stalled 50S ribosomal subunits, and thus maintains levels of free tRNAs and 50S ribosomes.</text>
</comment>
<dbReference type="InterPro" id="IPR001328">
    <property type="entry name" value="Pept_tRNA_hydro"/>
</dbReference>
<dbReference type="PANTHER" id="PTHR17224">
    <property type="entry name" value="PEPTIDYL-TRNA HYDROLASE"/>
    <property type="match status" value="1"/>
</dbReference>